<proteinExistence type="predicted"/>
<keyword evidence="3" id="KW-1185">Reference proteome</keyword>
<dbReference type="Proteomes" id="UP001316803">
    <property type="component" value="Unassembled WGS sequence"/>
</dbReference>
<accession>A0AAN8I7M5</accession>
<evidence type="ECO:0000313" key="3">
    <source>
        <dbReference type="Proteomes" id="UP001316803"/>
    </source>
</evidence>
<reference evidence="2 3" key="1">
    <citation type="submission" date="2022-12" db="EMBL/GenBank/DDBJ databases">
        <title>Genomic features and morphological characterization of a novel Knufia sp. strain isolated from spacecraft assembly facility.</title>
        <authorList>
            <person name="Teixeira M."/>
            <person name="Chander A.M."/>
            <person name="Stajich J.E."/>
            <person name="Venkateswaran K."/>
        </authorList>
    </citation>
    <scope>NUCLEOTIDE SEQUENCE [LARGE SCALE GENOMIC DNA]</scope>
    <source>
        <strain evidence="2 3">FJI-L2-BK-P2</strain>
    </source>
</reference>
<evidence type="ECO:0000313" key="2">
    <source>
        <dbReference type="EMBL" id="KAK5958352.1"/>
    </source>
</evidence>
<protein>
    <submittedName>
        <fullName evidence="2">Uncharacterized protein</fullName>
    </submittedName>
</protein>
<feature type="compositionally biased region" description="Polar residues" evidence="1">
    <location>
        <begin position="156"/>
        <end position="166"/>
    </location>
</feature>
<feature type="compositionally biased region" description="Basic residues" evidence="1">
    <location>
        <begin position="116"/>
        <end position="125"/>
    </location>
</feature>
<dbReference type="EMBL" id="JAKLMC020000001">
    <property type="protein sequence ID" value="KAK5958352.1"/>
    <property type="molecule type" value="Genomic_DNA"/>
</dbReference>
<feature type="compositionally biased region" description="Basic and acidic residues" evidence="1">
    <location>
        <begin position="27"/>
        <end position="49"/>
    </location>
</feature>
<feature type="region of interest" description="Disordered" evidence="1">
    <location>
        <begin position="1"/>
        <end position="166"/>
    </location>
</feature>
<comment type="caution">
    <text evidence="2">The sequence shown here is derived from an EMBL/GenBank/DDBJ whole genome shotgun (WGS) entry which is preliminary data.</text>
</comment>
<feature type="compositionally biased region" description="Polar residues" evidence="1">
    <location>
        <begin position="132"/>
        <end position="142"/>
    </location>
</feature>
<gene>
    <name evidence="2" type="ORF">OHC33_000194</name>
</gene>
<name>A0AAN8I7M5_9EURO</name>
<dbReference type="AlphaFoldDB" id="A0AAN8I7M5"/>
<evidence type="ECO:0000256" key="1">
    <source>
        <dbReference type="SAM" id="MobiDB-lite"/>
    </source>
</evidence>
<organism evidence="2 3">
    <name type="scientific">Knufia fluminis</name>
    <dbReference type="NCBI Taxonomy" id="191047"/>
    <lineage>
        <taxon>Eukaryota</taxon>
        <taxon>Fungi</taxon>
        <taxon>Dikarya</taxon>
        <taxon>Ascomycota</taxon>
        <taxon>Pezizomycotina</taxon>
        <taxon>Eurotiomycetes</taxon>
        <taxon>Chaetothyriomycetidae</taxon>
        <taxon>Chaetothyriales</taxon>
        <taxon>Trichomeriaceae</taxon>
        <taxon>Knufia</taxon>
    </lineage>
</organism>
<sequence length="464" mass="52590">MSQSRRTYGRRPQPTENTRNFMSGLKETAEQHKRNLEADRGTSDSEPVAKKARIQPFKVPSKPTAAGPQKSKRKRARALEDDNLTDQPRSKKQLPSPPADPKSAANNPPLQGLSKGQRKRLRKKQEKIQDQLAMQNTIQQRPLPSPPPSATGLGEATTSPEPSPAQTAIIPLELPTDNNTVNTDDEPHVPMTSTPLSISANGGPIEGLSTELLDIILGYALPPTTKRHIKPFYMKGMMRHGIRSEPYNDEGVIDNDNIDLSVLRWLQRISVRNVSLVKSLALRIGTDWVQTRAVGHGFYTKAAAREKMQPCVFENKCTEQKWYGVFSNHIQPHHQLNMLAIELDGWRDIRLDYNNWWQVPKYEMTFIEDRCILQKWRSHLLNFFDDYMRGMSNVRVSCINVNGKGLTRVQLNGLEMTMSTPRATAKQRERKQKMTFGELVMRAKGRQGEGRKPAAGFNLRLQLM</sequence>